<evidence type="ECO:0000313" key="2">
    <source>
        <dbReference type="EMBL" id="KAF2820292.1"/>
    </source>
</evidence>
<evidence type="ECO:0000313" key="3">
    <source>
        <dbReference type="Proteomes" id="UP000799424"/>
    </source>
</evidence>
<feature type="compositionally biased region" description="Low complexity" evidence="1">
    <location>
        <begin position="822"/>
        <end position="856"/>
    </location>
</feature>
<dbReference type="EMBL" id="MU006241">
    <property type="protein sequence ID" value="KAF2820292.1"/>
    <property type="molecule type" value="Genomic_DNA"/>
</dbReference>
<dbReference type="AlphaFoldDB" id="A0A6A6ZGQ2"/>
<keyword evidence="3" id="KW-1185">Reference proteome</keyword>
<name>A0A6A6ZGQ2_9PLEO</name>
<sequence>MKGSEYLDENGADTASSTEANELEDLATRRPFVKTRDDVSNWMEHIERVPAGEEQEVHVNLAEEMPLPQIASYEHFIPKSYAYRWLLSNLRAESLLSRPNPNVKKIIGSKVLETLQLQAALRKVSRRKATPATQLTFNMHWDLREFISHLGISLDQDMWKKIVCLTGSTYQVQATTVADYLRQMWPTSEKYILKLLLGLLRVAQGQRYIYSPPELLGIEFSARFMPLGYCSISVTGGPYLLSEVAEQIAWLTVTMRLLPQDEAILEIRPRMESLSVSSAPNERYKAVIGTCQISYDLRHDTEPSVHTNGSCWTPLFAKAVLVCGYPIPKRPVALAGLETSLDIMASIIRTNQVARLEDRVIMKGFNTLLVATEVQSDFIMWHALVSRTADERISFFDPRIEELKIRPESMPLLRALENTRHIIGWCSQVTDFCGHPGADLKISTSGVLPSPASIHVDRLYIEGGMHVIGGMSMRLNQKEQPTELRRDSDYPSLLAWIATQFVTFHDVDDCRAWLVDGASALLHLVRISLYLDETNTESTYDWVFDMNKLKDHWPGCSGRVAAKNTLKNWDNLALPVYVKSQSVHEGEPVKIFSTFGERVSKILHSLELLVDRQVHMIAQDGITTPQTFDRRKGNLGFDILDILTPRGPISSRTARFDTWGDGWIDFLPAIGVVSIFGNGFGDLIRPMDPKAVCVEWQTIPKGSDFLIASISTLRLLHEVQLQRLIPDLRIGQLTDKLSWSSPHPPFDFCKCSKRDLVSRKGNCNPVQFMVSKSSLRTLMLKDSTPVDLMSLEVTGAVVFANLSSLGQRKHTKKPNKSENRLSVPLSSSASNSGTSSLAASTSASTTAQSSASTDLTVPIVTSTDSANEPEQIEDKRKPSRLKEKWASLSLSRK</sequence>
<gene>
    <name evidence="2" type="ORF">CC86DRAFT_119277</name>
</gene>
<evidence type="ECO:0000256" key="1">
    <source>
        <dbReference type="SAM" id="MobiDB-lite"/>
    </source>
</evidence>
<organism evidence="2 3">
    <name type="scientific">Ophiobolus disseminans</name>
    <dbReference type="NCBI Taxonomy" id="1469910"/>
    <lineage>
        <taxon>Eukaryota</taxon>
        <taxon>Fungi</taxon>
        <taxon>Dikarya</taxon>
        <taxon>Ascomycota</taxon>
        <taxon>Pezizomycotina</taxon>
        <taxon>Dothideomycetes</taxon>
        <taxon>Pleosporomycetidae</taxon>
        <taxon>Pleosporales</taxon>
        <taxon>Pleosporineae</taxon>
        <taxon>Phaeosphaeriaceae</taxon>
        <taxon>Ophiobolus</taxon>
    </lineage>
</organism>
<feature type="region of interest" description="Disordered" evidence="1">
    <location>
        <begin position="1"/>
        <end position="21"/>
    </location>
</feature>
<reference evidence="2" key="1">
    <citation type="journal article" date="2020" name="Stud. Mycol.">
        <title>101 Dothideomycetes genomes: a test case for predicting lifestyles and emergence of pathogens.</title>
        <authorList>
            <person name="Haridas S."/>
            <person name="Albert R."/>
            <person name="Binder M."/>
            <person name="Bloem J."/>
            <person name="Labutti K."/>
            <person name="Salamov A."/>
            <person name="Andreopoulos B."/>
            <person name="Baker S."/>
            <person name="Barry K."/>
            <person name="Bills G."/>
            <person name="Bluhm B."/>
            <person name="Cannon C."/>
            <person name="Castanera R."/>
            <person name="Culley D."/>
            <person name="Daum C."/>
            <person name="Ezra D."/>
            <person name="Gonzalez J."/>
            <person name="Henrissat B."/>
            <person name="Kuo A."/>
            <person name="Liang C."/>
            <person name="Lipzen A."/>
            <person name="Lutzoni F."/>
            <person name="Magnuson J."/>
            <person name="Mondo S."/>
            <person name="Nolan M."/>
            <person name="Ohm R."/>
            <person name="Pangilinan J."/>
            <person name="Park H.-J."/>
            <person name="Ramirez L."/>
            <person name="Alfaro M."/>
            <person name="Sun H."/>
            <person name="Tritt A."/>
            <person name="Yoshinaga Y."/>
            <person name="Zwiers L.-H."/>
            <person name="Turgeon B."/>
            <person name="Goodwin S."/>
            <person name="Spatafora J."/>
            <person name="Crous P."/>
            <person name="Grigoriev I."/>
        </authorList>
    </citation>
    <scope>NUCLEOTIDE SEQUENCE</scope>
    <source>
        <strain evidence="2">CBS 113818</strain>
    </source>
</reference>
<feature type="compositionally biased region" description="Polar residues" evidence="1">
    <location>
        <begin position="859"/>
        <end position="868"/>
    </location>
</feature>
<feature type="region of interest" description="Disordered" evidence="1">
    <location>
        <begin position="807"/>
        <end position="893"/>
    </location>
</feature>
<proteinExistence type="predicted"/>
<dbReference type="OrthoDB" id="1577640at2759"/>
<protein>
    <submittedName>
        <fullName evidence="2">Uncharacterized protein</fullName>
    </submittedName>
</protein>
<feature type="compositionally biased region" description="Basic and acidic residues" evidence="1">
    <location>
        <begin position="872"/>
        <end position="885"/>
    </location>
</feature>
<accession>A0A6A6ZGQ2</accession>
<dbReference type="Proteomes" id="UP000799424">
    <property type="component" value="Unassembled WGS sequence"/>
</dbReference>
<feature type="compositionally biased region" description="Acidic residues" evidence="1">
    <location>
        <begin position="1"/>
        <end position="11"/>
    </location>
</feature>